<dbReference type="EMBL" id="JACOOO010000015">
    <property type="protein sequence ID" value="MBC5628834.1"/>
    <property type="molecule type" value="Genomic_DNA"/>
</dbReference>
<evidence type="ECO:0000313" key="2">
    <source>
        <dbReference type="Proteomes" id="UP000596929"/>
    </source>
</evidence>
<dbReference type="Gene3D" id="3.40.50.300">
    <property type="entry name" value="P-loop containing nucleotide triphosphate hydrolases"/>
    <property type="match status" value="1"/>
</dbReference>
<dbReference type="PANTHER" id="PTHR37816">
    <property type="entry name" value="YALI0E33011P"/>
    <property type="match status" value="1"/>
</dbReference>
<organism evidence="1 2">
    <name type="scientific">Clostridium hominis</name>
    <dbReference type="NCBI Taxonomy" id="2763036"/>
    <lineage>
        <taxon>Bacteria</taxon>
        <taxon>Bacillati</taxon>
        <taxon>Bacillota</taxon>
        <taxon>Clostridia</taxon>
        <taxon>Eubacteriales</taxon>
        <taxon>Clostridiaceae</taxon>
        <taxon>Clostridium</taxon>
    </lineage>
</organism>
<name>A0ABR7DBS0_9CLOT</name>
<sequence>MKIYIVGSVSSGKSTLAKKLSKELNIPYTSLDDVVYEVDSSNRCSNTKRTDSERDKLFNSIISGDNWIIEDVGRSCFKDGLKKADKIILLETNKYIRNYRIVKRFMRQKLGIEKCSYDPNFKMLKLMLQWSKDYDSGKDKLKSKISNYEEKVIILRNNDDINNLIINKLSSLNK</sequence>
<dbReference type="PANTHER" id="PTHR37816:SF2">
    <property type="entry name" value="DNA TOPOLOGY MODULATION PROTEIN FLAR-RELATED PROTEIN"/>
    <property type="match status" value="1"/>
</dbReference>
<dbReference type="SUPFAM" id="SSF52540">
    <property type="entry name" value="P-loop containing nucleoside triphosphate hydrolases"/>
    <property type="match status" value="1"/>
</dbReference>
<comment type="caution">
    <text evidence="1">The sequence shown here is derived from an EMBL/GenBank/DDBJ whole genome shotgun (WGS) entry which is preliminary data.</text>
</comment>
<dbReference type="RefSeq" id="WP_186859779.1">
    <property type="nucleotide sequence ID" value="NZ_JACOOO010000015.1"/>
</dbReference>
<reference evidence="1 2" key="1">
    <citation type="submission" date="2020-08" db="EMBL/GenBank/DDBJ databases">
        <title>Genome public.</title>
        <authorList>
            <person name="Liu C."/>
            <person name="Sun Q."/>
        </authorList>
    </citation>
    <scope>NUCLEOTIDE SEQUENCE [LARGE SCALE GENOMIC DNA]</scope>
    <source>
        <strain evidence="1 2">NSJ-6</strain>
    </source>
</reference>
<evidence type="ECO:0000313" key="1">
    <source>
        <dbReference type="EMBL" id="MBC5628834.1"/>
    </source>
</evidence>
<dbReference type="InterPro" id="IPR052922">
    <property type="entry name" value="Cytidylate_Kinase-2"/>
</dbReference>
<dbReference type="Proteomes" id="UP000596929">
    <property type="component" value="Unassembled WGS sequence"/>
</dbReference>
<gene>
    <name evidence="1" type="ORF">H8S20_08020</name>
</gene>
<proteinExistence type="predicted"/>
<protein>
    <submittedName>
        <fullName evidence="1">AAA family ATPase</fullName>
    </submittedName>
</protein>
<keyword evidence="2" id="KW-1185">Reference proteome</keyword>
<dbReference type="InterPro" id="IPR027417">
    <property type="entry name" value="P-loop_NTPase"/>
</dbReference>
<dbReference type="Pfam" id="PF13238">
    <property type="entry name" value="AAA_18"/>
    <property type="match status" value="1"/>
</dbReference>
<accession>A0ABR7DBS0</accession>